<dbReference type="OrthoDB" id="5429716at2759"/>
<protein>
    <submittedName>
        <fullName evidence="1">Uncharacterized protein</fullName>
    </submittedName>
</protein>
<sequence length="149" mass="15724">MSTTRTVLGPLTTTYTFPEACTNLVAAQGEGQGNAWQAQSCAVSTFSDDTYTDSQEDDAACWPTVTASTPTPPLEGWGFYSPGLVCPAGWTSACTAALSSNGQTSPVISGTSFTPQWSLTAGETAVGCCPTYGYHYIQLQAQTDMKFLY</sequence>
<organism evidence="1 2">
    <name type="scientific">Viridothelium virens</name>
    <name type="common">Speckled blister lichen</name>
    <name type="synonym">Trypethelium virens</name>
    <dbReference type="NCBI Taxonomy" id="1048519"/>
    <lineage>
        <taxon>Eukaryota</taxon>
        <taxon>Fungi</taxon>
        <taxon>Dikarya</taxon>
        <taxon>Ascomycota</taxon>
        <taxon>Pezizomycotina</taxon>
        <taxon>Dothideomycetes</taxon>
        <taxon>Dothideomycetes incertae sedis</taxon>
        <taxon>Trypetheliales</taxon>
        <taxon>Trypetheliaceae</taxon>
        <taxon>Viridothelium</taxon>
    </lineage>
</organism>
<dbReference type="EMBL" id="ML991801">
    <property type="protein sequence ID" value="KAF2234112.1"/>
    <property type="molecule type" value="Genomic_DNA"/>
</dbReference>
<dbReference type="Proteomes" id="UP000800092">
    <property type="component" value="Unassembled WGS sequence"/>
</dbReference>
<name>A0A6A6H7Y5_VIRVR</name>
<dbReference type="AlphaFoldDB" id="A0A6A6H7Y5"/>
<evidence type="ECO:0000313" key="1">
    <source>
        <dbReference type="EMBL" id="KAF2234112.1"/>
    </source>
</evidence>
<keyword evidence="2" id="KW-1185">Reference proteome</keyword>
<gene>
    <name evidence="1" type="ORF">EV356DRAFT_502747</name>
</gene>
<evidence type="ECO:0000313" key="2">
    <source>
        <dbReference type="Proteomes" id="UP000800092"/>
    </source>
</evidence>
<reference evidence="1" key="1">
    <citation type="journal article" date="2020" name="Stud. Mycol.">
        <title>101 Dothideomycetes genomes: a test case for predicting lifestyles and emergence of pathogens.</title>
        <authorList>
            <person name="Haridas S."/>
            <person name="Albert R."/>
            <person name="Binder M."/>
            <person name="Bloem J."/>
            <person name="Labutti K."/>
            <person name="Salamov A."/>
            <person name="Andreopoulos B."/>
            <person name="Baker S."/>
            <person name="Barry K."/>
            <person name="Bills G."/>
            <person name="Bluhm B."/>
            <person name="Cannon C."/>
            <person name="Castanera R."/>
            <person name="Culley D."/>
            <person name="Daum C."/>
            <person name="Ezra D."/>
            <person name="Gonzalez J."/>
            <person name="Henrissat B."/>
            <person name="Kuo A."/>
            <person name="Liang C."/>
            <person name="Lipzen A."/>
            <person name="Lutzoni F."/>
            <person name="Magnuson J."/>
            <person name="Mondo S."/>
            <person name="Nolan M."/>
            <person name="Ohm R."/>
            <person name="Pangilinan J."/>
            <person name="Park H.-J."/>
            <person name="Ramirez L."/>
            <person name="Alfaro M."/>
            <person name="Sun H."/>
            <person name="Tritt A."/>
            <person name="Yoshinaga Y."/>
            <person name="Zwiers L.-H."/>
            <person name="Turgeon B."/>
            <person name="Goodwin S."/>
            <person name="Spatafora J."/>
            <person name="Crous P."/>
            <person name="Grigoriev I."/>
        </authorList>
    </citation>
    <scope>NUCLEOTIDE SEQUENCE</scope>
    <source>
        <strain evidence="1">Tuck. ex Michener</strain>
    </source>
</reference>
<proteinExistence type="predicted"/>
<accession>A0A6A6H7Y5</accession>